<evidence type="ECO:0000259" key="4">
    <source>
        <dbReference type="Pfam" id="PF02225"/>
    </source>
</evidence>
<dbReference type="InterPro" id="IPR039373">
    <property type="entry name" value="Peptidase_M28B"/>
</dbReference>
<keyword evidence="3" id="KW-0472">Membrane</keyword>
<comment type="caution">
    <text evidence="7">The sequence shown here is derived from an EMBL/GenBank/DDBJ whole genome shotgun (WGS) entry which is preliminary data.</text>
</comment>
<feature type="domain" description="Peptidase M28" evidence="6">
    <location>
        <begin position="519"/>
        <end position="716"/>
    </location>
</feature>
<dbReference type="CDD" id="cd08022">
    <property type="entry name" value="M28_PSMA_like"/>
    <property type="match status" value="1"/>
</dbReference>
<evidence type="ECO:0000259" key="6">
    <source>
        <dbReference type="Pfam" id="PF04389"/>
    </source>
</evidence>
<protein>
    <submittedName>
        <fullName evidence="7">Glutamate carboxypeptidase 2</fullName>
    </submittedName>
</protein>
<feature type="compositionally biased region" description="Acidic residues" evidence="2">
    <location>
        <begin position="81"/>
        <end position="98"/>
    </location>
</feature>
<feature type="region of interest" description="Disordered" evidence="2">
    <location>
        <begin position="151"/>
        <end position="172"/>
    </location>
</feature>
<comment type="similarity">
    <text evidence="1">Belongs to the peptidase M28 family. M28B subfamily.</text>
</comment>
<dbReference type="InterPro" id="IPR003137">
    <property type="entry name" value="PA_domain"/>
</dbReference>
<dbReference type="InterPro" id="IPR036757">
    <property type="entry name" value="TFR-like_dimer_dom_sf"/>
</dbReference>
<dbReference type="GO" id="GO:0004180">
    <property type="term" value="F:carboxypeptidase activity"/>
    <property type="evidence" value="ECO:0007669"/>
    <property type="project" value="UniProtKB-KW"/>
</dbReference>
<sequence length="896" mass="100406">MAPGANQRYDLVPPIPSYEEAVAGRSSDWHLQQMPPSPIDDTRPDAREGQSLLGGGSHLQASSSQHGRGRRSPGYRAPTVESDDESNLFSSDDSDDEADHVHREMQELEIDDSEVRSQNRSLWRKRIAFSMPQWRWRWKWRLPRFRRREAMTETTTETNAENTTSETTTSSPRFTFPKLGSEALFLLVGRMLAITMVLGFLYLIFASNAFSSMMPRFSSEEILAWIRSANPANIRGHVAHFTSYAHIAGTEGDYAMMLDIEKLFVDYGFDTVKRDDYKVYLNYPTIDGRAVEILGADGKVTWKARLEEEEVGGEVRGRQTYSFHGLSKSGDVKGPLVYANYGSKKDFEKLKDLGVDTKGAIALIRYHGFTDDVGTRIKAAELAGFVGCLVYSDPKDDGFAAGTVAPEGPFMTPDAVHRASVGLRKWVLGDVLTPGWGSKEKLPRMNREQTKGLVQIPSLPLACRDAQILLQHIKGHGQRVPDDWSGAVPSVEWWTGNHSSPIVRLKNIQDEVDKQPIWNVYARIDGIEQTEKKIIIGNHRDSWAFGAVSPHSGTAIMLEVARLFGRLNADGWRPLRTIEFASWDGSTYNLIGSTEYVEQNDDFLKKNAFAYINLDKAVLGDRFRASGSPVFRKLLVQVLYNTQNPNSDGNLLDLWNQQNGKLEGLGLDSDYVAFQDIVGTSSIDIGFDGPGFPYGSSHENADWLENVVDHEFTHHTVLARVLALLILELSNRPVLPFDLTNYADKLSTWSSELEDWVKAQGTKKSPATVSFNLLKRATEKISMAARDYVKWEVAWDQSVMGGSGWEPSNLGKKRAEYNTRMANFETDLLDDAGIPGRTQYKHVVFGPGLLWEDNKDAYFPTIRDAVVSGNWSLVQWQINRVSDILVAAAENLNLNF</sequence>
<dbReference type="FunFam" id="3.40.630.10:FF:000101">
    <property type="entry name" value="N-acetylated alpha-linked acidic dipeptidase like 1"/>
    <property type="match status" value="1"/>
</dbReference>
<organism evidence="7 8">
    <name type="scientific">Podospora fimiseda</name>
    <dbReference type="NCBI Taxonomy" id="252190"/>
    <lineage>
        <taxon>Eukaryota</taxon>
        <taxon>Fungi</taxon>
        <taxon>Dikarya</taxon>
        <taxon>Ascomycota</taxon>
        <taxon>Pezizomycotina</taxon>
        <taxon>Sordariomycetes</taxon>
        <taxon>Sordariomycetidae</taxon>
        <taxon>Sordariales</taxon>
        <taxon>Podosporaceae</taxon>
        <taxon>Podospora</taxon>
    </lineage>
</organism>
<evidence type="ECO:0000256" key="2">
    <source>
        <dbReference type="SAM" id="MobiDB-lite"/>
    </source>
</evidence>
<dbReference type="CDD" id="cd02121">
    <property type="entry name" value="PA_GCPII_like"/>
    <property type="match status" value="1"/>
</dbReference>
<evidence type="ECO:0000256" key="1">
    <source>
        <dbReference type="ARBA" id="ARBA00005634"/>
    </source>
</evidence>
<feature type="transmembrane region" description="Helical" evidence="3">
    <location>
        <begin position="183"/>
        <end position="205"/>
    </location>
</feature>
<dbReference type="Gene3D" id="3.40.630.10">
    <property type="entry name" value="Zn peptidases"/>
    <property type="match status" value="1"/>
</dbReference>
<dbReference type="PANTHER" id="PTHR10404">
    <property type="entry name" value="N-ACETYLATED-ALPHA-LINKED ACIDIC DIPEPTIDASE"/>
    <property type="match status" value="1"/>
</dbReference>
<dbReference type="InterPro" id="IPR007365">
    <property type="entry name" value="TFR-like_dimer_dom"/>
</dbReference>
<dbReference type="Gene3D" id="3.50.30.30">
    <property type="match status" value="1"/>
</dbReference>
<feature type="compositionally biased region" description="Low complexity" evidence="2">
    <location>
        <begin position="152"/>
        <end position="172"/>
    </location>
</feature>
<dbReference type="Pfam" id="PF04253">
    <property type="entry name" value="TFR_dimer"/>
    <property type="match status" value="1"/>
</dbReference>
<evidence type="ECO:0000259" key="5">
    <source>
        <dbReference type="Pfam" id="PF04253"/>
    </source>
</evidence>
<dbReference type="Pfam" id="PF04389">
    <property type="entry name" value="Peptidase_M28"/>
    <property type="match status" value="1"/>
</dbReference>
<gene>
    <name evidence="7" type="ORF">QBC38DRAFT_459921</name>
</gene>
<keyword evidence="7" id="KW-0378">Hydrolase</keyword>
<keyword evidence="8" id="KW-1185">Reference proteome</keyword>
<proteinExistence type="inferred from homology"/>
<dbReference type="Proteomes" id="UP001301958">
    <property type="component" value="Unassembled WGS sequence"/>
</dbReference>
<evidence type="ECO:0000313" key="8">
    <source>
        <dbReference type="Proteomes" id="UP001301958"/>
    </source>
</evidence>
<dbReference type="Gene3D" id="1.20.930.40">
    <property type="entry name" value="Transferrin receptor-like, dimerisation domain"/>
    <property type="match status" value="1"/>
</dbReference>
<evidence type="ECO:0000256" key="3">
    <source>
        <dbReference type="SAM" id="Phobius"/>
    </source>
</evidence>
<feature type="region of interest" description="Disordered" evidence="2">
    <location>
        <begin position="22"/>
        <end position="100"/>
    </location>
</feature>
<dbReference type="PANTHER" id="PTHR10404:SF71">
    <property type="entry name" value="CARBOXYPEPTIDASE TRE2, PUTATIVE (AFU_ORTHOLOGUE AFUA_3G10650)-RELATED"/>
    <property type="match status" value="1"/>
</dbReference>
<dbReference type="InterPro" id="IPR007484">
    <property type="entry name" value="Peptidase_M28"/>
</dbReference>
<dbReference type="Pfam" id="PF02225">
    <property type="entry name" value="PA"/>
    <property type="match status" value="1"/>
</dbReference>
<keyword evidence="7" id="KW-0645">Protease</keyword>
<reference evidence="7" key="1">
    <citation type="journal article" date="2023" name="Mol. Phylogenet. Evol.">
        <title>Genome-scale phylogeny and comparative genomics of the fungal order Sordariales.</title>
        <authorList>
            <person name="Hensen N."/>
            <person name="Bonometti L."/>
            <person name="Westerberg I."/>
            <person name="Brannstrom I.O."/>
            <person name="Guillou S."/>
            <person name="Cros-Aarteil S."/>
            <person name="Calhoun S."/>
            <person name="Haridas S."/>
            <person name="Kuo A."/>
            <person name="Mondo S."/>
            <person name="Pangilinan J."/>
            <person name="Riley R."/>
            <person name="LaButti K."/>
            <person name="Andreopoulos B."/>
            <person name="Lipzen A."/>
            <person name="Chen C."/>
            <person name="Yan M."/>
            <person name="Daum C."/>
            <person name="Ng V."/>
            <person name="Clum A."/>
            <person name="Steindorff A."/>
            <person name="Ohm R.A."/>
            <person name="Martin F."/>
            <person name="Silar P."/>
            <person name="Natvig D.O."/>
            <person name="Lalanne C."/>
            <person name="Gautier V."/>
            <person name="Ament-Velasquez S.L."/>
            <person name="Kruys A."/>
            <person name="Hutchinson M.I."/>
            <person name="Powell A.J."/>
            <person name="Barry K."/>
            <person name="Miller A.N."/>
            <person name="Grigoriev I.V."/>
            <person name="Debuchy R."/>
            <person name="Gladieux P."/>
            <person name="Hiltunen Thoren M."/>
            <person name="Johannesson H."/>
        </authorList>
    </citation>
    <scope>NUCLEOTIDE SEQUENCE</scope>
    <source>
        <strain evidence="7">CBS 990.96</strain>
    </source>
</reference>
<dbReference type="EMBL" id="MU865449">
    <property type="protein sequence ID" value="KAK4222897.1"/>
    <property type="molecule type" value="Genomic_DNA"/>
</dbReference>
<dbReference type="AlphaFoldDB" id="A0AAN6YU05"/>
<feature type="domain" description="Transferrin receptor-like dimerisation" evidence="5">
    <location>
        <begin position="769"/>
        <end position="892"/>
    </location>
</feature>
<dbReference type="InterPro" id="IPR046450">
    <property type="entry name" value="PA_dom_sf"/>
</dbReference>
<keyword evidence="3" id="KW-1133">Transmembrane helix</keyword>
<dbReference type="SUPFAM" id="SSF47672">
    <property type="entry name" value="Transferrin receptor-like dimerisation domain"/>
    <property type="match status" value="1"/>
</dbReference>
<name>A0AAN6YU05_9PEZI</name>
<dbReference type="SUPFAM" id="SSF52025">
    <property type="entry name" value="PA domain"/>
    <property type="match status" value="1"/>
</dbReference>
<keyword evidence="3" id="KW-0812">Transmembrane</keyword>
<keyword evidence="7" id="KW-0121">Carboxypeptidase</keyword>
<feature type="domain" description="PA" evidence="4">
    <location>
        <begin position="332"/>
        <end position="402"/>
    </location>
</feature>
<reference evidence="7" key="2">
    <citation type="submission" date="2023-05" db="EMBL/GenBank/DDBJ databases">
        <authorList>
            <consortium name="Lawrence Berkeley National Laboratory"/>
            <person name="Steindorff A."/>
            <person name="Hensen N."/>
            <person name="Bonometti L."/>
            <person name="Westerberg I."/>
            <person name="Brannstrom I.O."/>
            <person name="Guillou S."/>
            <person name="Cros-Aarteil S."/>
            <person name="Calhoun S."/>
            <person name="Haridas S."/>
            <person name="Kuo A."/>
            <person name="Mondo S."/>
            <person name="Pangilinan J."/>
            <person name="Riley R."/>
            <person name="Labutti K."/>
            <person name="Andreopoulos B."/>
            <person name="Lipzen A."/>
            <person name="Chen C."/>
            <person name="Yanf M."/>
            <person name="Daum C."/>
            <person name="Ng V."/>
            <person name="Clum A."/>
            <person name="Ohm R."/>
            <person name="Martin F."/>
            <person name="Silar P."/>
            <person name="Natvig D."/>
            <person name="Lalanne C."/>
            <person name="Gautier V."/>
            <person name="Ament-Velasquez S.L."/>
            <person name="Kruys A."/>
            <person name="Hutchinson M.I."/>
            <person name="Powell A.J."/>
            <person name="Barry K."/>
            <person name="Miller A.N."/>
            <person name="Grigoriev I.V."/>
            <person name="Debuchy R."/>
            <person name="Gladieux P."/>
            <person name="Thoren M.H."/>
            <person name="Johannesson H."/>
        </authorList>
    </citation>
    <scope>NUCLEOTIDE SEQUENCE</scope>
    <source>
        <strain evidence="7">CBS 990.96</strain>
    </source>
</reference>
<evidence type="ECO:0000313" key="7">
    <source>
        <dbReference type="EMBL" id="KAK4222897.1"/>
    </source>
</evidence>
<dbReference type="SUPFAM" id="SSF53187">
    <property type="entry name" value="Zn-dependent exopeptidases"/>
    <property type="match status" value="1"/>
</dbReference>
<accession>A0AAN6YU05</accession>